<dbReference type="RefSeq" id="WP_289723663.1">
    <property type="nucleotide sequence ID" value="NZ_JAUDUY010000001.1"/>
</dbReference>
<feature type="transmembrane region" description="Helical" evidence="1">
    <location>
        <begin position="93"/>
        <end position="114"/>
    </location>
</feature>
<keyword evidence="1" id="KW-0472">Membrane</keyword>
<keyword evidence="3" id="KW-1185">Reference proteome</keyword>
<evidence type="ECO:0008006" key="4">
    <source>
        <dbReference type="Google" id="ProtNLM"/>
    </source>
</evidence>
<comment type="caution">
    <text evidence="2">The sequence shown here is derived from an EMBL/GenBank/DDBJ whole genome shotgun (WGS) entry which is preliminary data.</text>
</comment>
<keyword evidence="1" id="KW-0812">Transmembrane</keyword>
<accession>A0ABT7WBL4</accession>
<evidence type="ECO:0000313" key="2">
    <source>
        <dbReference type="EMBL" id="MDM9630304.1"/>
    </source>
</evidence>
<proteinExistence type="predicted"/>
<gene>
    <name evidence="2" type="ORF">QU605_02400</name>
</gene>
<reference evidence="2" key="1">
    <citation type="submission" date="2023-06" db="EMBL/GenBank/DDBJ databases">
        <title>Robiginitalea aurantiacus sp. nov. and Algoriphagus sediminis sp. nov., isolated from coastal sediment.</title>
        <authorList>
            <person name="Zhou Z.Y."/>
            <person name="An J."/>
            <person name="Jia Y.W."/>
            <person name="Du Z.J."/>
        </authorList>
    </citation>
    <scope>NUCLEOTIDE SEQUENCE</scope>
    <source>
        <strain evidence="2">M39</strain>
    </source>
</reference>
<dbReference type="Proteomes" id="UP001174839">
    <property type="component" value="Unassembled WGS sequence"/>
</dbReference>
<feature type="transmembrane region" description="Helical" evidence="1">
    <location>
        <begin position="158"/>
        <end position="186"/>
    </location>
</feature>
<evidence type="ECO:0000313" key="3">
    <source>
        <dbReference type="Proteomes" id="UP001174839"/>
    </source>
</evidence>
<keyword evidence="1" id="KW-1133">Transmembrane helix</keyword>
<evidence type="ECO:0000256" key="1">
    <source>
        <dbReference type="SAM" id="Phobius"/>
    </source>
</evidence>
<protein>
    <recommendedName>
        <fullName evidence="4">Multidrug transporter</fullName>
    </recommendedName>
</protein>
<feature type="transmembrane region" description="Helical" evidence="1">
    <location>
        <begin position="126"/>
        <end position="146"/>
    </location>
</feature>
<feature type="transmembrane region" description="Helical" evidence="1">
    <location>
        <begin position="60"/>
        <end position="81"/>
    </location>
</feature>
<feature type="transmembrane region" description="Helical" evidence="1">
    <location>
        <begin position="28"/>
        <end position="48"/>
    </location>
</feature>
<sequence>MKVLGINGVFKNIIYFFDFDHEGNLPTFYSSLALLSSGLLLFIISYFHKTNRLEHFQWKGLAFIFVFLSIDEITMIHEQLWMPTHKLFNTTGLLYYAWYIPYGILLLILLFIYSKFLMRLPKKIRWLFILSGFVFVFGAIGIESVSGYYDELHGQENLVFYIICTVEELFEMVGVAIFIYALLLYISDTIEHIDLKSTELLN</sequence>
<name>A0ABT7WBL4_9FLAO</name>
<dbReference type="EMBL" id="JAUDUY010000001">
    <property type="protein sequence ID" value="MDM9630304.1"/>
    <property type="molecule type" value="Genomic_DNA"/>
</dbReference>
<organism evidence="2 3">
    <name type="scientific">Robiginitalea aurantiaca</name>
    <dbReference type="NCBI Taxonomy" id="3056915"/>
    <lineage>
        <taxon>Bacteria</taxon>
        <taxon>Pseudomonadati</taxon>
        <taxon>Bacteroidota</taxon>
        <taxon>Flavobacteriia</taxon>
        <taxon>Flavobacteriales</taxon>
        <taxon>Flavobacteriaceae</taxon>
        <taxon>Robiginitalea</taxon>
    </lineage>
</organism>